<dbReference type="HOGENOM" id="CLU_1019587_0_0_1"/>
<dbReference type="AlphaFoldDB" id="A0A067STE1"/>
<proteinExistence type="predicted"/>
<sequence length="273" mass="30825">MLVNVKVGGATEVFLVMKRAPIPWGPIINLDSVSSTSQLYAKITEHEKALVHASRLDTSHLVTSENLSFNLRRLGYYPPQSGGDRDNQRQQQPDQDNLAIAKRRANLSEFQEHNSQESAHELGEQRIETLTENDHALKFVFQASQKRQRPPPKNRYPYPKNDHVTTKMGRLPPSPCKSCGSDNHWDKECPDYDSNMQTLRRTANLSFSTSPEESDDKRLYSSAYSALLDHRISQELKLRSEEDPYPLPQGFHEAARTALKIALSATKAVSGRG</sequence>
<dbReference type="OrthoDB" id="3061185at2759"/>
<name>A0A067STE1_GALM3</name>
<accession>A0A067STE1</accession>
<dbReference type="STRING" id="685588.A0A067STE1"/>
<evidence type="ECO:0008006" key="4">
    <source>
        <dbReference type="Google" id="ProtNLM"/>
    </source>
</evidence>
<reference evidence="3" key="1">
    <citation type="journal article" date="2014" name="Proc. Natl. Acad. Sci. U.S.A.">
        <title>Extensive sampling of basidiomycete genomes demonstrates inadequacy of the white-rot/brown-rot paradigm for wood decay fungi.</title>
        <authorList>
            <person name="Riley R."/>
            <person name="Salamov A.A."/>
            <person name="Brown D.W."/>
            <person name="Nagy L.G."/>
            <person name="Floudas D."/>
            <person name="Held B.W."/>
            <person name="Levasseur A."/>
            <person name="Lombard V."/>
            <person name="Morin E."/>
            <person name="Otillar R."/>
            <person name="Lindquist E.A."/>
            <person name="Sun H."/>
            <person name="LaButti K.M."/>
            <person name="Schmutz J."/>
            <person name="Jabbour D."/>
            <person name="Luo H."/>
            <person name="Baker S.E."/>
            <person name="Pisabarro A.G."/>
            <person name="Walton J.D."/>
            <person name="Blanchette R.A."/>
            <person name="Henrissat B."/>
            <person name="Martin F."/>
            <person name="Cullen D."/>
            <person name="Hibbett D.S."/>
            <person name="Grigoriev I.V."/>
        </authorList>
    </citation>
    <scope>NUCLEOTIDE SEQUENCE [LARGE SCALE GENOMIC DNA]</scope>
    <source>
        <strain evidence="3">CBS 339.88</strain>
    </source>
</reference>
<evidence type="ECO:0000256" key="1">
    <source>
        <dbReference type="SAM" id="MobiDB-lite"/>
    </source>
</evidence>
<dbReference type="EMBL" id="KL142384">
    <property type="protein sequence ID" value="KDR74171.1"/>
    <property type="molecule type" value="Genomic_DNA"/>
</dbReference>
<evidence type="ECO:0000313" key="2">
    <source>
        <dbReference type="EMBL" id="KDR74171.1"/>
    </source>
</evidence>
<organism evidence="2 3">
    <name type="scientific">Galerina marginata (strain CBS 339.88)</name>
    <dbReference type="NCBI Taxonomy" id="685588"/>
    <lineage>
        <taxon>Eukaryota</taxon>
        <taxon>Fungi</taxon>
        <taxon>Dikarya</taxon>
        <taxon>Basidiomycota</taxon>
        <taxon>Agaricomycotina</taxon>
        <taxon>Agaricomycetes</taxon>
        <taxon>Agaricomycetidae</taxon>
        <taxon>Agaricales</taxon>
        <taxon>Agaricineae</taxon>
        <taxon>Strophariaceae</taxon>
        <taxon>Galerina</taxon>
    </lineage>
</organism>
<gene>
    <name evidence="2" type="ORF">GALMADRAFT_141886</name>
</gene>
<keyword evidence="3" id="KW-1185">Reference proteome</keyword>
<feature type="region of interest" description="Disordered" evidence="1">
    <location>
        <begin position="73"/>
        <end position="93"/>
    </location>
</feature>
<dbReference type="Proteomes" id="UP000027222">
    <property type="component" value="Unassembled WGS sequence"/>
</dbReference>
<feature type="region of interest" description="Disordered" evidence="1">
    <location>
        <begin position="141"/>
        <end position="170"/>
    </location>
</feature>
<protein>
    <recommendedName>
        <fullName evidence="4">CCHC-type domain-containing protein</fullName>
    </recommendedName>
</protein>
<evidence type="ECO:0000313" key="3">
    <source>
        <dbReference type="Proteomes" id="UP000027222"/>
    </source>
</evidence>